<dbReference type="GO" id="GO:0005737">
    <property type="term" value="C:cytoplasm"/>
    <property type="evidence" value="ECO:0007669"/>
    <property type="project" value="UniProtKB-SubCell"/>
</dbReference>
<comment type="similarity">
    <text evidence="1 5">Belongs to the GPN-loop GTPase family.</text>
</comment>
<keyword evidence="2 5" id="KW-0547">Nucleotide-binding</keyword>
<proteinExistence type="inferred from homology"/>
<dbReference type="Ensembl" id="ENSBOBT00000023732.1">
    <property type="protein sequence ID" value="ENSBOBP00000023219.1"/>
    <property type="gene ID" value="ENSBOBG00000013912.1"/>
</dbReference>
<accession>A0A8C0G0V8</accession>
<dbReference type="Gene3D" id="3.40.50.300">
    <property type="entry name" value="P-loop containing nucleotide triphosphate hydrolases"/>
    <property type="match status" value="1"/>
</dbReference>
<keyword evidence="8" id="KW-1185">Reference proteome</keyword>
<feature type="compositionally biased region" description="Acidic residues" evidence="6">
    <location>
        <begin position="268"/>
        <end position="281"/>
    </location>
</feature>
<dbReference type="GO" id="GO:0005525">
    <property type="term" value="F:GTP binding"/>
    <property type="evidence" value="ECO:0007669"/>
    <property type="project" value="UniProtKB-KW"/>
</dbReference>
<dbReference type="InterPro" id="IPR027417">
    <property type="entry name" value="P-loop_NTPase"/>
</dbReference>
<evidence type="ECO:0000256" key="5">
    <source>
        <dbReference type="RuleBase" id="RU365059"/>
    </source>
</evidence>
<comment type="subunit">
    <text evidence="5">Binds to RNA polymerase II.</text>
</comment>
<evidence type="ECO:0000256" key="3">
    <source>
        <dbReference type="ARBA" id="ARBA00022801"/>
    </source>
</evidence>
<dbReference type="SUPFAM" id="SSF52540">
    <property type="entry name" value="P-loop containing nucleoside triphosphate hydrolases"/>
    <property type="match status" value="1"/>
</dbReference>
<dbReference type="EC" id="3.6.5.-" evidence="5"/>
<evidence type="ECO:0000313" key="7">
    <source>
        <dbReference type="Ensembl" id="ENSBOBP00000023219.1"/>
    </source>
</evidence>
<evidence type="ECO:0000256" key="4">
    <source>
        <dbReference type="ARBA" id="ARBA00023134"/>
    </source>
</evidence>
<keyword evidence="5" id="KW-0963">Cytoplasm</keyword>
<evidence type="ECO:0000256" key="2">
    <source>
        <dbReference type="ARBA" id="ARBA00022741"/>
    </source>
</evidence>
<dbReference type="PANTHER" id="PTHR21231:SF8">
    <property type="entry name" value="GPN-LOOP GTPASE 1"/>
    <property type="match status" value="1"/>
</dbReference>
<reference evidence="7" key="1">
    <citation type="submission" date="2025-08" db="UniProtKB">
        <authorList>
            <consortium name="Ensembl"/>
        </authorList>
    </citation>
    <scope>IDENTIFICATION</scope>
</reference>
<dbReference type="InterPro" id="IPR004130">
    <property type="entry name" value="Gpn"/>
</dbReference>
<comment type="subcellular location">
    <subcellularLocation>
        <location evidence="5">Cytoplasm</location>
    </subcellularLocation>
    <subcellularLocation>
        <location evidence="5">Nucleus</location>
    </subcellularLocation>
</comment>
<dbReference type="PANTHER" id="PTHR21231">
    <property type="entry name" value="XPA-BINDING PROTEIN 1-RELATED"/>
    <property type="match status" value="1"/>
</dbReference>
<dbReference type="AlphaFoldDB" id="A0A8C0G0V8"/>
<dbReference type="Pfam" id="PF03029">
    <property type="entry name" value="ATP_bind_1"/>
    <property type="match status" value="1"/>
</dbReference>
<dbReference type="InterPro" id="IPR030230">
    <property type="entry name" value="Gpn1/Npa3/XAB1"/>
</dbReference>
<dbReference type="GO" id="GO:0005634">
    <property type="term" value="C:nucleus"/>
    <property type="evidence" value="ECO:0007669"/>
    <property type="project" value="UniProtKB-SubCell"/>
</dbReference>
<dbReference type="FunFam" id="3.40.50.300:FF:002909">
    <property type="entry name" value="GPN-loop GTPase"/>
    <property type="match status" value="1"/>
</dbReference>
<feature type="region of interest" description="Disordered" evidence="6">
    <location>
        <begin position="264"/>
        <end position="284"/>
    </location>
</feature>
<organism evidence="7 8">
    <name type="scientific">Bubo bubo</name>
    <name type="common">Eurasian eagle-owl</name>
    <name type="synonym">Strix bubo</name>
    <dbReference type="NCBI Taxonomy" id="30461"/>
    <lineage>
        <taxon>Eukaryota</taxon>
        <taxon>Metazoa</taxon>
        <taxon>Chordata</taxon>
        <taxon>Craniata</taxon>
        <taxon>Vertebrata</taxon>
        <taxon>Euteleostomi</taxon>
        <taxon>Archelosauria</taxon>
        <taxon>Archosauria</taxon>
        <taxon>Dinosauria</taxon>
        <taxon>Saurischia</taxon>
        <taxon>Theropoda</taxon>
        <taxon>Coelurosauria</taxon>
        <taxon>Aves</taxon>
        <taxon>Neognathae</taxon>
        <taxon>Neoaves</taxon>
        <taxon>Telluraves</taxon>
        <taxon>Strigiformes</taxon>
        <taxon>Strigidae</taxon>
        <taxon>Bubo</taxon>
    </lineage>
</organism>
<dbReference type="Proteomes" id="UP000694567">
    <property type="component" value="Unplaced"/>
</dbReference>
<keyword evidence="3 5" id="KW-0378">Hydrolase</keyword>
<protein>
    <recommendedName>
        <fullName evidence="5">GPN-loop GTPase</fullName>
        <ecNumber evidence="5">3.6.5.-</ecNumber>
    </recommendedName>
</protein>
<reference evidence="7" key="2">
    <citation type="submission" date="2025-09" db="UniProtKB">
        <authorList>
            <consortium name="Ensembl"/>
        </authorList>
    </citation>
    <scope>IDENTIFICATION</scope>
</reference>
<comment type="function">
    <text evidence="5">Small GTPase required for proper nuclear import of RNA polymerase II (RNAPII). May act at an RNAP assembly step prior to nuclear import.</text>
</comment>
<name>A0A8C0G0V8_BUBBB</name>
<dbReference type="GO" id="GO:0003924">
    <property type="term" value="F:GTPase activity"/>
    <property type="evidence" value="ECO:0007669"/>
    <property type="project" value="InterPro"/>
</dbReference>
<sequence>QHSPFSSCQSQCSGKRETTSCLLRYLSRYGLGPNGGIVTSLNLFATRFDQVMKFIEKRQNASKYVIIDTPGQIEVFTWSASGTIISEALASSFPSVVVYVMDTSRSTNPITFMSNMLYACSILYKTKLPFIVVMNKTDIIDHSFAVEWMQDFETFQDALNQETSYVSNLTRSMSLVLDEFYSSLKVVGVSAVLGTGLDDFFVQLSKAVDEYEREYRPEYERLRKTLVSTFNYCIPGQCILAHSCSLQGSDDASAMSPSELILTRGTLDEEEERESDTDDIDHEGKGMRDLIWSKSCLSSQENPCISY</sequence>
<dbReference type="CDD" id="cd17870">
    <property type="entry name" value="GPN1"/>
    <property type="match status" value="1"/>
</dbReference>
<keyword evidence="4 5" id="KW-0342">GTP-binding</keyword>
<evidence type="ECO:0000256" key="6">
    <source>
        <dbReference type="SAM" id="MobiDB-lite"/>
    </source>
</evidence>
<evidence type="ECO:0000313" key="8">
    <source>
        <dbReference type="Proteomes" id="UP000694567"/>
    </source>
</evidence>
<evidence type="ECO:0000256" key="1">
    <source>
        <dbReference type="ARBA" id="ARBA00005290"/>
    </source>
</evidence>